<name>A0A8S9QB99_BRACR</name>
<comment type="caution">
    <text evidence="1">The sequence shown here is derived from an EMBL/GenBank/DDBJ whole genome shotgun (WGS) entry which is preliminary data.</text>
</comment>
<organism evidence="1 2">
    <name type="scientific">Brassica cretica</name>
    <name type="common">Mustard</name>
    <dbReference type="NCBI Taxonomy" id="69181"/>
    <lineage>
        <taxon>Eukaryota</taxon>
        <taxon>Viridiplantae</taxon>
        <taxon>Streptophyta</taxon>
        <taxon>Embryophyta</taxon>
        <taxon>Tracheophyta</taxon>
        <taxon>Spermatophyta</taxon>
        <taxon>Magnoliopsida</taxon>
        <taxon>eudicotyledons</taxon>
        <taxon>Gunneridae</taxon>
        <taxon>Pentapetalae</taxon>
        <taxon>rosids</taxon>
        <taxon>malvids</taxon>
        <taxon>Brassicales</taxon>
        <taxon>Brassicaceae</taxon>
        <taxon>Brassiceae</taxon>
        <taxon>Brassica</taxon>
    </lineage>
</organism>
<accession>A0A8S9QB99</accession>
<protein>
    <submittedName>
        <fullName evidence="1">Uncharacterized protein</fullName>
    </submittedName>
</protein>
<evidence type="ECO:0000313" key="2">
    <source>
        <dbReference type="Proteomes" id="UP000712600"/>
    </source>
</evidence>
<sequence length="56" mass="6556">MQDKRSCFSSPRWERLRVKVAVSVFSYRFDGVWRILGAPSPNKARLSQGRCPWSRV</sequence>
<dbReference type="EMBL" id="QGKX02001290">
    <property type="protein sequence ID" value="KAF3539096.1"/>
    <property type="molecule type" value="Genomic_DNA"/>
</dbReference>
<dbReference type="Proteomes" id="UP000712600">
    <property type="component" value="Unassembled WGS sequence"/>
</dbReference>
<evidence type="ECO:0000313" key="1">
    <source>
        <dbReference type="EMBL" id="KAF3539096.1"/>
    </source>
</evidence>
<dbReference type="AlphaFoldDB" id="A0A8S9QB99"/>
<gene>
    <name evidence="1" type="ORF">F2Q69_00024186</name>
</gene>
<reference evidence="1" key="1">
    <citation type="submission" date="2019-12" db="EMBL/GenBank/DDBJ databases">
        <title>Genome sequencing and annotation of Brassica cretica.</title>
        <authorList>
            <person name="Studholme D.J."/>
            <person name="Sarris P."/>
        </authorList>
    </citation>
    <scope>NUCLEOTIDE SEQUENCE</scope>
    <source>
        <strain evidence="1">PFS-109/04</strain>
        <tissue evidence="1">Leaf</tissue>
    </source>
</reference>
<proteinExistence type="predicted"/>